<dbReference type="Gene3D" id="3.40.50.300">
    <property type="entry name" value="P-loop containing nucleotide triphosphate hydrolases"/>
    <property type="match status" value="1"/>
</dbReference>
<evidence type="ECO:0000313" key="3">
    <source>
        <dbReference type="EMBL" id="KAG1566180.1"/>
    </source>
</evidence>
<dbReference type="GO" id="GO:0005525">
    <property type="term" value="F:GTP binding"/>
    <property type="evidence" value="ECO:0007669"/>
    <property type="project" value="InterPro"/>
</dbReference>
<dbReference type="Pfam" id="PF00735">
    <property type="entry name" value="Septin"/>
    <property type="match status" value="1"/>
</dbReference>
<sequence length="142" mass="16309">MAPRSRKQAVSHFNVMVVGFSGAGKTSFIRTLIEALKLDEKKEEEQAQSPTTTKKRRDSVASETSFVNVEPEGPIERTLQPYTVSREIEVDKERILLTLIDTPGFQAEYLVDKQLHDIMKYIEHQFDLTLAENTLLTKMKYF</sequence>
<name>A0A9P7CLC5_9FUNG</name>
<evidence type="ECO:0000259" key="2">
    <source>
        <dbReference type="PROSITE" id="PS51719"/>
    </source>
</evidence>
<evidence type="ECO:0000313" key="4">
    <source>
        <dbReference type="Proteomes" id="UP000740926"/>
    </source>
</evidence>
<dbReference type="InterPro" id="IPR027417">
    <property type="entry name" value="P-loop_NTPase"/>
</dbReference>
<dbReference type="AlphaFoldDB" id="A0A9P7CLC5"/>
<dbReference type="Proteomes" id="UP000740926">
    <property type="component" value="Unassembled WGS sequence"/>
</dbReference>
<organism evidence="3 4">
    <name type="scientific">Rhizopus delemar</name>
    <dbReference type="NCBI Taxonomy" id="936053"/>
    <lineage>
        <taxon>Eukaryota</taxon>
        <taxon>Fungi</taxon>
        <taxon>Fungi incertae sedis</taxon>
        <taxon>Mucoromycota</taxon>
        <taxon>Mucoromycotina</taxon>
        <taxon>Mucoromycetes</taxon>
        <taxon>Mucorales</taxon>
        <taxon>Mucorineae</taxon>
        <taxon>Rhizopodaceae</taxon>
        <taxon>Rhizopus</taxon>
    </lineage>
</organism>
<dbReference type="SUPFAM" id="SSF52540">
    <property type="entry name" value="P-loop containing nucleoside triphosphate hydrolases"/>
    <property type="match status" value="1"/>
</dbReference>
<gene>
    <name evidence="3" type="ORF">G6F50_009384</name>
</gene>
<protein>
    <recommendedName>
        <fullName evidence="2">Septin-type G domain-containing protein</fullName>
    </recommendedName>
</protein>
<reference evidence="3 4" key="1">
    <citation type="journal article" date="2020" name="Microb. Genom.">
        <title>Genetic diversity of clinical and environmental Mucorales isolates obtained from an investigation of mucormycosis cases among solid organ transplant recipients.</title>
        <authorList>
            <person name="Nguyen M.H."/>
            <person name="Kaul D."/>
            <person name="Muto C."/>
            <person name="Cheng S.J."/>
            <person name="Richter R.A."/>
            <person name="Bruno V.M."/>
            <person name="Liu G."/>
            <person name="Beyhan S."/>
            <person name="Sundermann A.J."/>
            <person name="Mounaud S."/>
            <person name="Pasculle A.W."/>
            <person name="Nierman W.C."/>
            <person name="Driscoll E."/>
            <person name="Cumbie R."/>
            <person name="Clancy C.J."/>
            <person name="Dupont C.L."/>
        </authorList>
    </citation>
    <scope>NUCLEOTIDE SEQUENCE [LARGE SCALE GENOMIC DNA]</scope>
    <source>
        <strain evidence="3 4">GL24</strain>
    </source>
</reference>
<dbReference type="PANTHER" id="PTHR18884">
    <property type="entry name" value="SEPTIN"/>
    <property type="match status" value="1"/>
</dbReference>
<comment type="caution">
    <text evidence="3">The sequence shown here is derived from an EMBL/GenBank/DDBJ whole genome shotgun (WGS) entry which is preliminary data.</text>
</comment>
<feature type="region of interest" description="Disordered" evidence="1">
    <location>
        <begin position="40"/>
        <end position="73"/>
    </location>
</feature>
<dbReference type="PROSITE" id="PS51719">
    <property type="entry name" value="G_SEPTIN"/>
    <property type="match status" value="1"/>
</dbReference>
<feature type="domain" description="Septin-type G" evidence="2">
    <location>
        <begin position="9"/>
        <end position="142"/>
    </location>
</feature>
<dbReference type="EMBL" id="JAANIU010001831">
    <property type="protein sequence ID" value="KAG1566180.1"/>
    <property type="molecule type" value="Genomic_DNA"/>
</dbReference>
<accession>A0A9P7CLC5</accession>
<keyword evidence="4" id="KW-1185">Reference proteome</keyword>
<dbReference type="InterPro" id="IPR030379">
    <property type="entry name" value="G_SEPTIN_dom"/>
</dbReference>
<evidence type="ECO:0000256" key="1">
    <source>
        <dbReference type="SAM" id="MobiDB-lite"/>
    </source>
</evidence>
<proteinExistence type="predicted"/>